<evidence type="ECO:0000313" key="3">
    <source>
        <dbReference type="EMBL" id="CAB4714348.1"/>
    </source>
</evidence>
<evidence type="ECO:0000259" key="2">
    <source>
        <dbReference type="Pfam" id="PF26572"/>
    </source>
</evidence>
<protein>
    <submittedName>
        <fullName evidence="3">Unannotated protein</fullName>
    </submittedName>
</protein>
<dbReference type="Pfam" id="PF26572">
    <property type="entry name" value="DUF8185"/>
    <property type="match status" value="1"/>
</dbReference>
<dbReference type="InterPro" id="IPR058498">
    <property type="entry name" value="DUF8185"/>
</dbReference>
<organism evidence="3">
    <name type="scientific">freshwater metagenome</name>
    <dbReference type="NCBI Taxonomy" id="449393"/>
    <lineage>
        <taxon>unclassified sequences</taxon>
        <taxon>metagenomes</taxon>
        <taxon>ecological metagenomes</taxon>
    </lineage>
</organism>
<reference evidence="3" key="1">
    <citation type="submission" date="2020-05" db="EMBL/GenBank/DDBJ databases">
        <authorList>
            <person name="Chiriac C."/>
            <person name="Salcher M."/>
            <person name="Ghai R."/>
            <person name="Kavagutti S V."/>
        </authorList>
    </citation>
    <scope>NUCLEOTIDE SEQUENCE</scope>
</reference>
<accession>A0A6J6QYZ3</accession>
<feature type="domain" description="DUF8010" evidence="1">
    <location>
        <begin position="1"/>
        <end position="82"/>
    </location>
</feature>
<proteinExistence type="predicted"/>
<dbReference type="InterPro" id="IPR058323">
    <property type="entry name" value="DUF8010"/>
</dbReference>
<dbReference type="EMBL" id="CAEZXZ010000200">
    <property type="protein sequence ID" value="CAB4714348.1"/>
    <property type="molecule type" value="Genomic_DNA"/>
</dbReference>
<name>A0A6J6QYZ3_9ZZZZ</name>
<dbReference type="AlphaFoldDB" id="A0A6J6QYZ3"/>
<evidence type="ECO:0000259" key="1">
    <source>
        <dbReference type="Pfam" id="PF26035"/>
    </source>
</evidence>
<feature type="domain" description="DUF8185" evidence="2">
    <location>
        <begin position="111"/>
        <end position="211"/>
    </location>
</feature>
<gene>
    <name evidence="3" type="ORF">UFOPK2625_01190</name>
</gene>
<sequence length="222" mass="23320">MASATLTLATDDARVLGAFGRRQLIWDPRLPVRVVSTASAIGLYTAPPLNVLALFAVPAAIEGGPIDVTVSLASLVAEFDATVGLGTPIQIEALREVAVPVTSAMSVAHLPPAGGWQMPMQALAGDLLLHVDTAVGEFTARSAGQPELVQQSIADEIWERPTWAALPMRVLHAAQRLGMMSNDQSRVSAATCGPWKRLATARGQVFIRASGGRTGIGLQVVR</sequence>
<dbReference type="Pfam" id="PF26035">
    <property type="entry name" value="DUF8010"/>
    <property type="match status" value="1"/>
</dbReference>